<dbReference type="InterPro" id="IPR050568">
    <property type="entry name" value="Transcr_DNA_Rep_Reg"/>
</dbReference>
<dbReference type="PROSITE" id="PS50118">
    <property type="entry name" value="HMG_BOX_2"/>
    <property type="match status" value="1"/>
</dbReference>
<dbReference type="PANTHER" id="PTHR10252">
    <property type="entry name" value="HISTONE-LIKE TRANSCRIPTION FACTOR CCAAT-RELATED"/>
    <property type="match status" value="1"/>
</dbReference>
<gene>
    <name evidence="6" type="ORF">PM001_LOCUS18332</name>
</gene>
<feature type="domain" description="HMG box" evidence="5">
    <location>
        <begin position="4"/>
        <end position="72"/>
    </location>
</feature>
<dbReference type="SUPFAM" id="SSF47113">
    <property type="entry name" value="Histone-fold"/>
    <property type="match status" value="1"/>
</dbReference>
<feature type="region of interest" description="Disordered" evidence="4">
    <location>
        <begin position="175"/>
        <end position="219"/>
    </location>
</feature>
<dbReference type="SMART" id="SM00398">
    <property type="entry name" value="HMG"/>
    <property type="match status" value="1"/>
</dbReference>
<dbReference type="AlphaFoldDB" id="A0AAV1UHX5"/>
<keyword evidence="2 3" id="KW-0539">Nucleus</keyword>
<comment type="subcellular location">
    <subcellularLocation>
        <location evidence="1">Nucleus</location>
    </subcellularLocation>
</comment>
<sequence>MARVKKPQSSYLHFCHEKRKQVMDEHPGARIGDIQKVISVQWQALTSEEKEVFVQMAVNDKARYQRELQDKAEVQEEPSEEAKDVLQSRCACVYPLARVRKIVQSDPDMGKVSKDALVAIAKAAELFAQFLGTKSYEQAMYRNKRQIKASDVTRTIQTTASLDWLRPDFPDVKLVHADGSGGSKRMRTDQEKSEKALPDTASFFEPRTAGATGGAAPPE</sequence>
<evidence type="ECO:0000256" key="4">
    <source>
        <dbReference type="SAM" id="MobiDB-lite"/>
    </source>
</evidence>
<feature type="compositionally biased region" description="Basic and acidic residues" evidence="4">
    <location>
        <begin position="186"/>
        <end position="197"/>
    </location>
</feature>
<dbReference type="InterPro" id="IPR036910">
    <property type="entry name" value="HMG_box_dom_sf"/>
</dbReference>
<dbReference type="Pfam" id="PF00808">
    <property type="entry name" value="CBFD_NFYB_HMF"/>
    <property type="match status" value="1"/>
</dbReference>
<evidence type="ECO:0000313" key="6">
    <source>
        <dbReference type="EMBL" id="CAK7933182.1"/>
    </source>
</evidence>
<dbReference type="Proteomes" id="UP001162060">
    <property type="component" value="Unassembled WGS sequence"/>
</dbReference>
<feature type="DNA-binding region" description="HMG box" evidence="3">
    <location>
        <begin position="4"/>
        <end position="72"/>
    </location>
</feature>
<dbReference type="InterPro" id="IPR003958">
    <property type="entry name" value="CBFA_NFYB_domain"/>
</dbReference>
<evidence type="ECO:0000256" key="3">
    <source>
        <dbReference type="PROSITE-ProRule" id="PRU00267"/>
    </source>
</evidence>
<reference evidence="6" key="1">
    <citation type="submission" date="2024-01" db="EMBL/GenBank/DDBJ databases">
        <authorList>
            <person name="Webb A."/>
        </authorList>
    </citation>
    <scope>NUCLEOTIDE SEQUENCE</scope>
    <source>
        <strain evidence="6">Pm1</strain>
    </source>
</reference>
<dbReference type="InterPro" id="IPR009072">
    <property type="entry name" value="Histone-fold"/>
</dbReference>
<name>A0AAV1UHX5_9STRA</name>
<organism evidence="6 7">
    <name type="scientific">Peronospora matthiolae</name>
    <dbReference type="NCBI Taxonomy" id="2874970"/>
    <lineage>
        <taxon>Eukaryota</taxon>
        <taxon>Sar</taxon>
        <taxon>Stramenopiles</taxon>
        <taxon>Oomycota</taxon>
        <taxon>Peronosporomycetes</taxon>
        <taxon>Peronosporales</taxon>
        <taxon>Peronosporaceae</taxon>
        <taxon>Peronospora</taxon>
    </lineage>
</organism>
<proteinExistence type="predicted"/>
<dbReference type="Pfam" id="PF00505">
    <property type="entry name" value="HMG_box"/>
    <property type="match status" value="1"/>
</dbReference>
<evidence type="ECO:0000313" key="7">
    <source>
        <dbReference type="Proteomes" id="UP001162060"/>
    </source>
</evidence>
<dbReference type="Gene3D" id="1.10.30.10">
    <property type="entry name" value="High mobility group box domain"/>
    <property type="match status" value="1"/>
</dbReference>
<dbReference type="CDD" id="cd00084">
    <property type="entry name" value="HMG-box_SF"/>
    <property type="match status" value="1"/>
</dbReference>
<evidence type="ECO:0000259" key="5">
    <source>
        <dbReference type="PROSITE" id="PS50118"/>
    </source>
</evidence>
<feature type="compositionally biased region" description="Low complexity" evidence="4">
    <location>
        <begin position="208"/>
        <end position="219"/>
    </location>
</feature>
<evidence type="ECO:0000256" key="1">
    <source>
        <dbReference type="ARBA" id="ARBA00004123"/>
    </source>
</evidence>
<dbReference type="GO" id="GO:0003677">
    <property type="term" value="F:DNA binding"/>
    <property type="evidence" value="ECO:0007669"/>
    <property type="project" value="UniProtKB-UniRule"/>
</dbReference>
<dbReference type="GO" id="GO:0005634">
    <property type="term" value="C:nucleus"/>
    <property type="evidence" value="ECO:0007669"/>
    <property type="project" value="UniProtKB-SubCell"/>
</dbReference>
<dbReference type="InterPro" id="IPR009071">
    <property type="entry name" value="HMG_box_dom"/>
</dbReference>
<keyword evidence="3" id="KW-0238">DNA-binding</keyword>
<dbReference type="GO" id="GO:0046982">
    <property type="term" value="F:protein heterodimerization activity"/>
    <property type="evidence" value="ECO:0007669"/>
    <property type="project" value="InterPro"/>
</dbReference>
<dbReference type="Gene3D" id="1.10.20.10">
    <property type="entry name" value="Histone, subunit A"/>
    <property type="match status" value="1"/>
</dbReference>
<dbReference type="SUPFAM" id="SSF47095">
    <property type="entry name" value="HMG-box"/>
    <property type="match status" value="1"/>
</dbReference>
<accession>A0AAV1UHX5</accession>
<protein>
    <recommendedName>
        <fullName evidence="5">HMG box domain-containing protein</fullName>
    </recommendedName>
</protein>
<comment type="caution">
    <text evidence="6">The sequence shown here is derived from an EMBL/GenBank/DDBJ whole genome shotgun (WGS) entry which is preliminary data.</text>
</comment>
<dbReference type="EMBL" id="CAKLBY020000193">
    <property type="protein sequence ID" value="CAK7933182.1"/>
    <property type="molecule type" value="Genomic_DNA"/>
</dbReference>
<dbReference type="CDD" id="cd22929">
    <property type="entry name" value="HFD_POLE4-like"/>
    <property type="match status" value="1"/>
</dbReference>
<evidence type="ECO:0000256" key="2">
    <source>
        <dbReference type="ARBA" id="ARBA00023242"/>
    </source>
</evidence>